<protein>
    <submittedName>
        <fullName evidence="2">Uncharacterized protein</fullName>
    </submittedName>
</protein>
<keyword evidence="1" id="KW-0732">Signal</keyword>
<reference evidence="2" key="1">
    <citation type="submission" date="2020-10" db="EMBL/GenBank/DDBJ databases">
        <authorList>
            <person name="Gilroy R."/>
        </authorList>
    </citation>
    <scope>NUCLEOTIDE SEQUENCE</scope>
    <source>
        <strain evidence="2">21143</strain>
    </source>
</reference>
<dbReference type="Proteomes" id="UP000886722">
    <property type="component" value="Unassembled WGS sequence"/>
</dbReference>
<gene>
    <name evidence="2" type="ORF">IAD06_06395</name>
</gene>
<name>A0A9D1GGC0_9BACT</name>
<organism evidence="2 3">
    <name type="scientific">Candidatus Caccoplasma intestinavium</name>
    <dbReference type="NCBI Taxonomy" id="2840716"/>
    <lineage>
        <taxon>Bacteria</taxon>
        <taxon>Pseudomonadati</taxon>
        <taxon>Bacteroidota</taxon>
        <taxon>Bacteroidia</taxon>
        <taxon>Bacteroidales</taxon>
        <taxon>Bacteroidaceae</taxon>
        <taxon>Bacteroidaceae incertae sedis</taxon>
        <taxon>Candidatus Caccoplasma</taxon>
    </lineage>
</organism>
<feature type="chain" id="PRO_5038867555" evidence="1">
    <location>
        <begin position="24"/>
        <end position="185"/>
    </location>
</feature>
<evidence type="ECO:0000256" key="1">
    <source>
        <dbReference type="SAM" id="SignalP"/>
    </source>
</evidence>
<accession>A0A9D1GGC0</accession>
<evidence type="ECO:0000313" key="2">
    <source>
        <dbReference type="EMBL" id="HIT39649.1"/>
    </source>
</evidence>
<sequence length="185" mass="21625">MKSQLKIILFLVIATIIANEANAQFNNTDVLFYIDVEASLANPQTNVYIWKFRNGNLYKIMKIGTTLANVSENLKKDMYYYEKDEKQSFSSCWITKNSYNKIMSNIKWIVYSLSIEGLHSFTGAFGETVEGYPDYNCYGAFKKDLSEYTEWKEPDYDGAGRFIFRRISKSELRNLKFSMTRDFLQ</sequence>
<dbReference type="AlphaFoldDB" id="A0A9D1GGC0"/>
<dbReference type="EMBL" id="DVKT01000048">
    <property type="protein sequence ID" value="HIT39649.1"/>
    <property type="molecule type" value="Genomic_DNA"/>
</dbReference>
<proteinExistence type="predicted"/>
<reference evidence="2" key="2">
    <citation type="journal article" date="2021" name="PeerJ">
        <title>Extensive microbial diversity within the chicken gut microbiome revealed by metagenomics and culture.</title>
        <authorList>
            <person name="Gilroy R."/>
            <person name="Ravi A."/>
            <person name="Getino M."/>
            <person name="Pursley I."/>
            <person name="Horton D.L."/>
            <person name="Alikhan N.F."/>
            <person name="Baker D."/>
            <person name="Gharbi K."/>
            <person name="Hall N."/>
            <person name="Watson M."/>
            <person name="Adriaenssens E.M."/>
            <person name="Foster-Nyarko E."/>
            <person name="Jarju S."/>
            <person name="Secka A."/>
            <person name="Antonio M."/>
            <person name="Oren A."/>
            <person name="Chaudhuri R.R."/>
            <person name="La Ragione R."/>
            <person name="Hildebrand F."/>
            <person name="Pallen M.J."/>
        </authorList>
    </citation>
    <scope>NUCLEOTIDE SEQUENCE</scope>
    <source>
        <strain evidence="2">21143</strain>
    </source>
</reference>
<feature type="signal peptide" evidence="1">
    <location>
        <begin position="1"/>
        <end position="23"/>
    </location>
</feature>
<evidence type="ECO:0000313" key="3">
    <source>
        <dbReference type="Proteomes" id="UP000886722"/>
    </source>
</evidence>
<comment type="caution">
    <text evidence="2">The sequence shown here is derived from an EMBL/GenBank/DDBJ whole genome shotgun (WGS) entry which is preliminary data.</text>
</comment>